<name>A0A346PJE5_9EURY</name>
<evidence type="ECO:0000313" key="1">
    <source>
        <dbReference type="EMBL" id="AXR79640.1"/>
    </source>
</evidence>
<dbReference type="KEGG" id="nan:AArc1_3340"/>
<accession>A0A346PJE5</accession>
<evidence type="ECO:0000313" key="2">
    <source>
        <dbReference type="Proteomes" id="UP000258707"/>
    </source>
</evidence>
<dbReference type="SUPFAM" id="SSF46785">
    <property type="entry name" value="Winged helix' DNA-binding domain"/>
    <property type="match status" value="1"/>
</dbReference>
<organism evidence="1 2">
    <name type="scientific">Natrarchaeobaculum sulfurireducens</name>
    <dbReference type="NCBI Taxonomy" id="2044521"/>
    <lineage>
        <taxon>Archaea</taxon>
        <taxon>Methanobacteriati</taxon>
        <taxon>Methanobacteriota</taxon>
        <taxon>Stenosarchaea group</taxon>
        <taxon>Halobacteria</taxon>
        <taxon>Halobacteriales</taxon>
        <taxon>Natrialbaceae</taxon>
        <taxon>Natrarchaeobaculum</taxon>
    </lineage>
</organism>
<gene>
    <name evidence="1" type="ORF">AArc1_3340</name>
</gene>
<dbReference type="InterPro" id="IPR036388">
    <property type="entry name" value="WH-like_DNA-bd_sf"/>
</dbReference>
<protein>
    <submittedName>
        <fullName evidence="1">Uncharacterized protein</fullName>
    </submittedName>
</protein>
<dbReference type="EMBL" id="CP024047">
    <property type="protein sequence ID" value="AXR79640.1"/>
    <property type="molecule type" value="Genomic_DNA"/>
</dbReference>
<proteinExistence type="predicted"/>
<sequence length="81" mass="8973">MGDGPGRKPTVTNDDILDVFRSSSDPVLTTSEVASNFDITHRGVRDRLEKLEQEGVLECKKVGARGMVWWYPGHTSNSDPL</sequence>
<dbReference type="Proteomes" id="UP000258707">
    <property type="component" value="Chromosome"/>
</dbReference>
<dbReference type="Gene3D" id="1.10.10.10">
    <property type="entry name" value="Winged helix-like DNA-binding domain superfamily/Winged helix DNA-binding domain"/>
    <property type="match status" value="1"/>
</dbReference>
<reference evidence="2" key="1">
    <citation type="submission" date="2017-10" db="EMBL/GenBank/DDBJ databases">
        <title>Phenotypic and genomic properties of facultatively anaerobic sulfur-reducing natronoarchaea from hypersaline soda lakes.</title>
        <authorList>
            <person name="Sorokin D.Y."/>
            <person name="Kublanov I.V."/>
            <person name="Roman P."/>
            <person name="Sinninghe Damste J.S."/>
            <person name="Golyshin P.N."/>
            <person name="Rojo D."/>
            <person name="Ciordia S."/>
            <person name="Mena Md.C."/>
            <person name="Ferrer M."/>
            <person name="Messina E."/>
            <person name="Smedile F."/>
            <person name="La Spada G."/>
            <person name="La Cono V."/>
            <person name="Yakimov M.M."/>
        </authorList>
    </citation>
    <scope>NUCLEOTIDE SEQUENCE [LARGE SCALE GENOMIC DNA]</scope>
    <source>
        <strain evidence="2">AArc1</strain>
    </source>
</reference>
<dbReference type="InterPro" id="IPR036390">
    <property type="entry name" value="WH_DNA-bd_sf"/>
</dbReference>
<dbReference type="AlphaFoldDB" id="A0A346PJE5"/>